<dbReference type="Proteomes" id="UP000236546">
    <property type="component" value="Unassembled WGS sequence"/>
</dbReference>
<feature type="compositionally biased region" description="Basic and acidic residues" evidence="1">
    <location>
        <begin position="97"/>
        <end position="107"/>
    </location>
</feature>
<evidence type="ECO:0000313" key="2">
    <source>
        <dbReference type="EMBL" id="PNP37337.1"/>
    </source>
</evidence>
<organism evidence="2 3">
    <name type="scientific">Trichoderma gamsii</name>
    <dbReference type="NCBI Taxonomy" id="398673"/>
    <lineage>
        <taxon>Eukaryota</taxon>
        <taxon>Fungi</taxon>
        <taxon>Dikarya</taxon>
        <taxon>Ascomycota</taxon>
        <taxon>Pezizomycotina</taxon>
        <taxon>Sordariomycetes</taxon>
        <taxon>Hypocreomycetidae</taxon>
        <taxon>Hypocreales</taxon>
        <taxon>Hypocreaceae</taxon>
        <taxon>Trichoderma</taxon>
    </lineage>
</organism>
<name>A0A2K0SVN2_9HYPO</name>
<evidence type="ECO:0000256" key="1">
    <source>
        <dbReference type="SAM" id="MobiDB-lite"/>
    </source>
</evidence>
<reference evidence="2 3" key="1">
    <citation type="submission" date="2017-02" db="EMBL/GenBank/DDBJ databases">
        <title>Genomes of Trichoderma spp. with biocontrol activity.</title>
        <authorList>
            <person name="Gardiner D."/>
            <person name="Kazan K."/>
            <person name="Vos C."/>
            <person name="Harvey P."/>
        </authorList>
    </citation>
    <scope>NUCLEOTIDE SEQUENCE [LARGE SCALE GENOMIC DNA]</scope>
    <source>
        <strain evidence="2 3">A5MH</strain>
    </source>
</reference>
<comment type="caution">
    <text evidence="2">The sequence shown here is derived from an EMBL/GenBank/DDBJ whole genome shotgun (WGS) entry which is preliminary data.</text>
</comment>
<feature type="region of interest" description="Disordered" evidence="1">
    <location>
        <begin position="83"/>
        <end position="107"/>
    </location>
</feature>
<dbReference type="AlphaFoldDB" id="A0A2K0SVN2"/>
<proteinExistence type="predicted"/>
<evidence type="ECO:0000313" key="3">
    <source>
        <dbReference type="Proteomes" id="UP000236546"/>
    </source>
</evidence>
<accession>A0A2K0SVN2</accession>
<dbReference type="OrthoDB" id="10405123at2759"/>
<sequence length="288" mass="33011">MDDHIENPDFRKQTKFAREMTTKVSEMHDRIKTDKAYEPAFRKLEELLEVQFHLRYSDYLAIYASHMSKTARDLKKNSDYEISSSKSTYDESDSGLDELKPAYDGLKPTDDLKPAPHAIENEAWQFFLRESWSAIYERLLDESVFITGKQCPDDPIASRNVPLVRLLQMVAMLTKQDTLDVARAIGAFVNNRNAAELQRYIKKKDSLQIAAYLSKDLEALSEPPRNCAKNVAIIKTAILFVSQLYFKDFRWDDKLQMVISYTDDPAIVESRSSTAGKARLEEDSSNAS</sequence>
<gene>
    <name evidence="2" type="ORF">TGAMA5MH_10714</name>
</gene>
<protein>
    <submittedName>
        <fullName evidence="2">Uncharacterized protein</fullName>
    </submittedName>
</protein>
<dbReference type="EMBL" id="MTYH01000147">
    <property type="protein sequence ID" value="PNP37337.1"/>
    <property type="molecule type" value="Genomic_DNA"/>
</dbReference>